<name>A0A6J8AAB8_MYTCO</name>
<evidence type="ECO:0008006" key="6">
    <source>
        <dbReference type="Google" id="ProtNLM"/>
    </source>
</evidence>
<evidence type="ECO:0000256" key="3">
    <source>
        <dbReference type="ARBA" id="ARBA00022840"/>
    </source>
</evidence>
<evidence type="ECO:0000313" key="4">
    <source>
        <dbReference type="EMBL" id="CAC5365025.1"/>
    </source>
</evidence>
<dbReference type="InterPro" id="IPR043129">
    <property type="entry name" value="ATPase_NBD"/>
</dbReference>
<keyword evidence="2" id="KW-0547">Nucleotide-binding</keyword>
<dbReference type="OrthoDB" id="2963168at2759"/>
<dbReference type="Proteomes" id="UP000507470">
    <property type="component" value="Unassembled WGS sequence"/>
</dbReference>
<protein>
    <recommendedName>
        <fullName evidence="6">HSPA12A</fullName>
    </recommendedName>
</protein>
<gene>
    <name evidence="4" type="ORF">MCOR_5853</name>
</gene>
<evidence type="ECO:0000256" key="2">
    <source>
        <dbReference type="ARBA" id="ARBA00022741"/>
    </source>
</evidence>
<evidence type="ECO:0000256" key="1">
    <source>
        <dbReference type="ARBA" id="ARBA00007381"/>
    </source>
</evidence>
<dbReference type="CDD" id="cd10229">
    <property type="entry name" value="ASKHA_NBD_HSP70_HSPA12"/>
    <property type="match status" value="1"/>
</dbReference>
<dbReference type="Gene3D" id="3.30.420.40">
    <property type="match status" value="2"/>
</dbReference>
<evidence type="ECO:0000313" key="5">
    <source>
        <dbReference type="Proteomes" id="UP000507470"/>
    </source>
</evidence>
<dbReference type="PANTHER" id="PTHR14187:SF5">
    <property type="entry name" value="HEAT SHOCK 70 KDA PROTEIN 12A"/>
    <property type="match status" value="1"/>
</dbReference>
<dbReference type="PANTHER" id="PTHR14187">
    <property type="entry name" value="ALPHA KINASE/ELONGATION FACTOR 2 KINASE"/>
    <property type="match status" value="1"/>
</dbReference>
<keyword evidence="3" id="KW-0067">ATP-binding</keyword>
<sequence length="583" mass="66919">MVFLCSSEKDLTTNTADFKVVAAIDIGSTSSWYASSKTDTFKTDPLDIRIDKSWMVGRSSYFPTKTATCILMKGDGSFKSLGHEAQEEYADIILNDEAKHYLFFDKFKMALYNNENISKEMMIKDVKGREKKAVDVFSLFIVELMKLVMKNYQEFEFNDIQWVLTVPSVWSDKAKEFMRHCAERIGVRGYRLIIALEPDAVSVYFQYLHTLKPTVVPKLDRRYMVVDIGGGTVDITAHEKTDDGDLIELCKSTGNDVGGSEVDYQFLALFRQIVNDRVMNTLLTDDRYIDSYFDILREIEKCKRNILASDNNKLHFRIPFSNLDTLCRDYNNKSLSETIASSKYSEKISLKGEHMSFLRSILLSLFAPVGDRISKEIRKVIEKDLQINMILLAGGLSKSPLIVKNIEDSFKGMKIIKLPEEYPADLAVVTGAVLYGHRPHFITSRITEYTYGRLMQPEFETEKHDPAKLITINGIDHCKDVFEILVPKNTRVNVNKKIRKEYKGMHKSQKEIRIAVYTTKKNQVDYVDDPECKLFCEVLVPLSESADKTRCVIVDFIFGKTEFLVEAFEKKTKLQYNVSVELK</sequence>
<dbReference type="InterPro" id="IPR013126">
    <property type="entry name" value="Hsp_70_fam"/>
</dbReference>
<keyword evidence="5" id="KW-1185">Reference proteome</keyword>
<organism evidence="4 5">
    <name type="scientific">Mytilus coruscus</name>
    <name type="common">Sea mussel</name>
    <dbReference type="NCBI Taxonomy" id="42192"/>
    <lineage>
        <taxon>Eukaryota</taxon>
        <taxon>Metazoa</taxon>
        <taxon>Spiralia</taxon>
        <taxon>Lophotrochozoa</taxon>
        <taxon>Mollusca</taxon>
        <taxon>Bivalvia</taxon>
        <taxon>Autobranchia</taxon>
        <taxon>Pteriomorphia</taxon>
        <taxon>Mytilida</taxon>
        <taxon>Mytiloidea</taxon>
        <taxon>Mytilidae</taxon>
        <taxon>Mytilinae</taxon>
        <taxon>Mytilus</taxon>
    </lineage>
</organism>
<dbReference type="Pfam" id="PF00012">
    <property type="entry name" value="HSP70"/>
    <property type="match status" value="1"/>
</dbReference>
<dbReference type="AlphaFoldDB" id="A0A6J8AAB8"/>
<accession>A0A6J8AAB8</accession>
<dbReference type="SUPFAM" id="SSF53067">
    <property type="entry name" value="Actin-like ATPase domain"/>
    <property type="match status" value="2"/>
</dbReference>
<dbReference type="GO" id="GO:0140662">
    <property type="term" value="F:ATP-dependent protein folding chaperone"/>
    <property type="evidence" value="ECO:0007669"/>
    <property type="project" value="InterPro"/>
</dbReference>
<comment type="similarity">
    <text evidence="1">Belongs to the heat shock protein 70 family.</text>
</comment>
<dbReference type="GO" id="GO:0005524">
    <property type="term" value="F:ATP binding"/>
    <property type="evidence" value="ECO:0007669"/>
    <property type="project" value="UniProtKB-KW"/>
</dbReference>
<proteinExistence type="inferred from homology"/>
<dbReference type="EMBL" id="CACVKT020001098">
    <property type="protein sequence ID" value="CAC5365025.1"/>
    <property type="molecule type" value="Genomic_DNA"/>
</dbReference>
<reference evidence="4 5" key="1">
    <citation type="submission" date="2020-06" db="EMBL/GenBank/DDBJ databases">
        <authorList>
            <person name="Li R."/>
            <person name="Bekaert M."/>
        </authorList>
    </citation>
    <scope>NUCLEOTIDE SEQUENCE [LARGE SCALE GENOMIC DNA]</scope>
    <source>
        <strain evidence="5">wild</strain>
    </source>
</reference>